<reference evidence="2 3" key="1">
    <citation type="journal article" date="2015" name="Genome Biol. Evol.">
        <title>Comparative Genomics of a Bacterivorous Green Alga Reveals Evolutionary Causalities and Consequences of Phago-Mixotrophic Mode of Nutrition.</title>
        <authorList>
            <person name="Burns J.A."/>
            <person name="Paasch A."/>
            <person name="Narechania A."/>
            <person name="Kim E."/>
        </authorList>
    </citation>
    <scope>NUCLEOTIDE SEQUENCE [LARGE SCALE GENOMIC DNA]</scope>
    <source>
        <strain evidence="2 3">PLY_AMNH</strain>
    </source>
</reference>
<gene>
    <name evidence="2" type="ORF">CYMTET_38558</name>
</gene>
<proteinExistence type="predicted"/>
<feature type="region of interest" description="Disordered" evidence="1">
    <location>
        <begin position="89"/>
        <end position="139"/>
    </location>
</feature>
<protein>
    <submittedName>
        <fullName evidence="2">Uncharacterized protein</fullName>
    </submittedName>
</protein>
<dbReference type="AlphaFoldDB" id="A0AAE0CDC0"/>
<evidence type="ECO:0000313" key="2">
    <source>
        <dbReference type="EMBL" id="KAK3252134.1"/>
    </source>
</evidence>
<keyword evidence="3" id="KW-1185">Reference proteome</keyword>
<organism evidence="2 3">
    <name type="scientific">Cymbomonas tetramitiformis</name>
    <dbReference type="NCBI Taxonomy" id="36881"/>
    <lineage>
        <taxon>Eukaryota</taxon>
        <taxon>Viridiplantae</taxon>
        <taxon>Chlorophyta</taxon>
        <taxon>Pyramimonadophyceae</taxon>
        <taxon>Pyramimonadales</taxon>
        <taxon>Pyramimonadaceae</taxon>
        <taxon>Cymbomonas</taxon>
    </lineage>
</organism>
<dbReference type="Proteomes" id="UP001190700">
    <property type="component" value="Unassembled WGS sequence"/>
</dbReference>
<comment type="caution">
    <text evidence="2">The sequence shown here is derived from an EMBL/GenBank/DDBJ whole genome shotgun (WGS) entry which is preliminary data.</text>
</comment>
<evidence type="ECO:0000256" key="1">
    <source>
        <dbReference type="SAM" id="MobiDB-lite"/>
    </source>
</evidence>
<feature type="compositionally biased region" description="Polar residues" evidence="1">
    <location>
        <begin position="89"/>
        <end position="105"/>
    </location>
</feature>
<evidence type="ECO:0000313" key="3">
    <source>
        <dbReference type="Proteomes" id="UP001190700"/>
    </source>
</evidence>
<dbReference type="EMBL" id="LGRX02025608">
    <property type="protein sequence ID" value="KAK3252134.1"/>
    <property type="molecule type" value="Genomic_DNA"/>
</dbReference>
<feature type="region of interest" description="Disordered" evidence="1">
    <location>
        <begin position="226"/>
        <end position="265"/>
    </location>
</feature>
<sequence>MTPAAAAMPAVMTPAAAAMPAAVTLAAAARPAALTPAAAAMHAAMTPAAAMPAALTSVAAALPSTVTPAVTPAAVVPVDSMHACSRATSALHSGEGPNTATTSELADSALKSSKRARAEASDEEPADLGSPSQQQKLDVSPAQALIEAMSWCASWPKDMARQTSEGISSDTPCAALQNMNADVLGYKGLPRQGAEASLSSMHPVQNQPMNDRCLNTQVQLGSWSAGNDVLSNRSKREPLAQLRPTGTASAEGPASPVRIDLTIDD</sequence>
<name>A0AAE0CDC0_9CHLO</name>
<accession>A0AAE0CDC0</accession>